<dbReference type="SUPFAM" id="SSF53244">
    <property type="entry name" value="MurD-like peptide ligases, peptide-binding domain"/>
    <property type="match status" value="1"/>
</dbReference>
<evidence type="ECO:0000256" key="5">
    <source>
        <dbReference type="ARBA" id="ARBA00022723"/>
    </source>
</evidence>
<evidence type="ECO:0000256" key="2">
    <source>
        <dbReference type="ARBA" id="ARBA00008276"/>
    </source>
</evidence>
<evidence type="ECO:0000256" key="9">
    <source>
        <dbReference type="ARBA" id="ARBA00030592"/>
    </source>
</evidence>
<keyword evidence="7 11" id="KW-0067">ATP-binding</keyword>
<dbReference type="EC" id="6.3.2.17" evidence="3"/>
<dbReference type="InterPro" id="IPR013221">
    <property type="entry name" value="Mur_ligase_cen"/>
</dbReference>
<dbReference type="AlphaFoldDB" id="A0A223ASM5"/>
<comment type="cofactor">
    <cofactor evidence="1">
        <name>Mg(2+)</name>
        <dbReference type="ChEBI" id="CHEBI:18420"/>
    </cofactor>
</comment>
<dbReference type="GO" id="GO:0046872">
    <property type="term" value="F:metal ion binding"/>
    <property type="evidence" value="ECO:0007669"/>
    <property type="project" value="UniProtKB-KW"/>
</dbReference>
<dbReference type="Proteomes" id="UP000214689">
    <property type="component" value="Chromosome"/>
</dbReference>
<dbReference type="NCBIfam" id="TIGR01499">
    <property type="entry name" value="folC"/>
    <property type="match status" value="1"/>
</dbReference>
<keyword evidence="15" id="KW-1185">Reference proteome</keyword>
<comment type="catalytic activity">
    <reaction evidence="10">
        <text>(6S)-5,6,7,8-tetrahydrofolyl-(gamma-L-Glu)(n) + L-glutamate + ATP = (6S)-5,6,7,8-tetrahydrofolyl-(gamma-L-Glu)(n+1) + ADP + phosphate + H(+)</text>
        <dbReference type="Rhea" id="RHEA:10580"/>
        <dbReference type="Rhea" id="RHEA-COMP:14738"/>
        <dbReference type="Rhea" id="RHEA-COMP:14740"/>
        <dbReference type="ChEBI" id="CHEBI:15378"/>
        <dbReference type="ChEBI" id="CHEBI:29985"/>
        <dbReference type="ChEBI" id="CHEBI:30616"/>
        <dbReference type="ChEBI" id="CHEBI:43474"/>
        <dbReference type="ChEBI" id="CHEBI:141005"/>
        <dbReference type="ChEBI" id="CHEBI:456216"/>
        <dbReference type="EC" id="6.3.2.17"/>
    </reaction>
</comment>
<evidence type="ECO:0000256" key="8">
    <source>
        <dbReference type="ARBA" id="ARBA00022842"/>
    </source>
</evidence>
<proteinExistence type="inferred from homology"/>
<dbReference type="InterPro" id="IPR001645">
    <property type="entry name" value="Folylpolyglutamate_synth"/>
</dbReference>
<dbReference type="PANTHER" id="PTHR11136">
    <property type="entry name" value="FOLYLPOLYGLUTAMATE SYNTHASE-RELATED"/>
    <property type="match status" value="1"/>
</dbReference>
<dbReference type="Gene3D" id="3.40.1190.10">
    <property type="entry name" value="Mur-like, catalytic domain"/>
    <property type="match status" value="1"/>
</dbReference>
<dbReference type="FunFam" id="3.40.1190.10:FF:000011">
    <property type="entry name" value="Folylpolyglutamate synthase/dihydrofolate synthase"/>
    <property type="match status" value="1"/>
</dbReference>
<evidence type="ECO:0000259" key="13">
    <source>
        <dbReference type="Pfam" id="PF08245"/>
    </source>
</evidence>
<dbReference type="InterPro" id="IPR018109">
    <property type="entry name" value="Folylpolyglutamate_synth_CS"/>
</dbReference>
<evidence type="ECO:0000256" key="4">
    <source>
        <dbReference type="ARBA" id="ARBA00022598"/>
    </source>
</evidence>
<dbReference type="PROSITE" id="PS01011">
    <property type="entry name" value="FOLYLPOLYGLU_SYNT_1"/>
    <property type="match status" value="1"/>
</dbReference>
<dbReference type="InterPro" id="IPR036615">
    <property type="entry name" value="Mur_ligase_C_dom_sf"/>
</dbReference>
<dbReference type="PROSITE" id="PS01012">
    <property type="entry name" value="FOLYLPOLYGLU_SYNT_2"/>
    <property type="match status" value="1"/>
</dbReference>
<evidence type="ECO:0000256" key="3">
    <source>
        <dbReference type="ARBA" id="ARBA00013025"/>
    </source>
</evidence>
<dbReference type="SUPFAM" id="SSF53623">
    <property type="entry name" value="MurD-like peptide ligases, catalytic domain"/>
    <property type="match status" value="1"/>
</dbReference>
<sequence length="432" mass="47510">MNYKESRVYLDELSRYGSVLGLDSMRELLHRLGDPQDELKFIHVAGTNGKGSILSYLSSILIQAGYTTGCYFSPWLFEYGEQFQVNGVHIADDELAHHTTVIAEAISGMEAGGLKSPTQFEVETALAIAYFKSRGCDFVVLETGLGGREDATNVVSTTLVEVITPISKDHMAFLGETIKEIAGEKAGIIKPDTIVVSAKQHEDAEEVLASKCDELGCDFRVVDEAVIEPLSYGIGEQRFNYGSWDDITISLAGTHQFSNASLAVLTVEALRDKGYSIPDRAVYKGLRAARWVGRFTKLAKAPTVIIDGAHNEGAAIVLESSIRQYFGDKKVILVIGVFKDKEYDKMLLHLVPLSKQVITVETPNNDRAMPSQELKEKVLAYLEHVEAADSICQGMEKAYEYANKDDVILVCGSLSFLGDVKRIVERRGTNHG</sequence>
<dbReference type="Pfam" id="PF02875">
    <property type="entry name" value="Mur_ligase_C"/>
    <property type="match status" value="1"/>
</dbReference>
<dbReference type="PANTHER" id="PTHR11136:SF0">
    <property type="entry name" value="DIHYDROFOLATE SYNTHETASE-RELATED"/>
    <property type="match status" value="1"/>
</dbReference>
<evidence type="ECO:0000313" key="15">
    <source>
        <dbReference type="Proteomes" id="UP000214689"/>
    </source>
</evidence>
<dbReference type="PIRSF" id="PIRSF001563">
    <property type="entry name" value="Folylpolyglu_synth"/>
    <property type="match status" value="1"/>
</dbReference>
<dbReference type="RefSeq" id="WP_094234192.1">
    <property type="nucleotide sequence ID" value="NZ_CP016199.1"/>
</dbReference>
<organism evidence="14 15">
    <name type="scientific">Mogibacterium pumilum</name>
    <dbReference type="NCBI Taxonomy" id="86332"/>
    <lineage>
        <taxon>Bacteria</taxon>
        <taxon>Bacillati</taxon>
        <taxon>Bacillota</taxon>
        <taxon>Clostridia</taxon>
        <taxon>Peptostreptococcales</taxon>
        <taxon>Anaerovoracaceae</taxon>
        <taxon>Mogibacterium</taxon>
    </lineage>
</organism>
<protein>
    <recommendedName>
        <fullName evidence="3">tetrahydrofolate synthase</fullName>
        <ecNumber evidence="3">6.3.2.17</ecNumber>
    </recommendedName>
    <alternativeName>
        <fullName evidence="9">Tetrahydrofolylpolyglutamate synthase</fullName>
    </alternativeName>
</protein>
<evidence type="ECO:0000256" key="10">
    <source>
        <dbReference type="ARBA" id="ARBA00047493"/>
    </source>
</evidence>
<keyword evidence="4 11" id="KW-0436">Ligase</keyword>
<gene>
    <name evidence="14" type="ORF">AXF17_05620</name>
</gene>
<dbReference type="GO" id="GO:0004326">
    <property type="term" value="F:tetrahydrofolylpolyglutamate synthase activity"/>
    <property type="evidence" value="ECO:0007669"/>
    <property type="project" value="UniProtKB-EC"/>
</dbReference>
<dbReference type="Gene3D" id="3.90.190.20">
    <property type="entry name" value="Mur ligase, C-terminal domain"/>
    <property type="match status" value="1"/>
</dbReference>
<dbReference type="Pfam" id="PF08245">
    <property type="entry name" value="Mur_ligase_M"/>
    <property type="match status" value="1"/>
</dbReference>
<dbReference type="InterPro" id="IPR036565">
    <property type="entry name" value="Mur-like_cat_sf"/>
</dbReference>
<dbReference type="InterPro" id="IPR004101">
    <property type="entry name" value="Mur_ligase_C"/>
</dbReference>
<feature type="domain" description="Mur ligase central" evidence="13">
    <location>
        <begin position="44"/>
        <end position="266"/>
    </location>
</feature>
<dbReference type="GO" id="GO:0005524">
    <property type="term" value="F:ATP binding"/>
    <property type="evidence" value="ECO:0007669"/>
    <property type="project" value="UniProtKB-KW"/>
</dbReference>
<accession>A0A223ASM5</accession>
<evidence type="ECO:0000256" key="7">
    <source>
        <dbReference type="ARBA" id="ARBA00022840"/>
    </source>
</evidence>
<feature type="domain" description="Mur ligase C-terminal" evidence="12">
    <location>
        <begin position="293"/>
        <end position="413"/>
    </location>
</feature>
<keyword evidence="8" id="KW-0460">Magnesium</keyword>
<reference evidence="15" key="1">
    <citation type="submission" date="2016-05" db="EMBL/GenBank/DDBJ databases">
        <authorList>
            <person name="Holder M.E."/>
            <person name="Ajami N.J."/>
            <person name="Petrosino J.F."/>
        </authorList>
    </citation>
    <scope>NUCLEOTIDE SEQUENCE [LARGE SCALE GENOMIC DNA]</scope>
    <source>
        <strain evidence="15">ATCC 700696</strain>
    </source>
</reference>
<evidence type="ECO:0000256" key="1">
    <source>
        <dbReference type="ARBA" id="ARBA00001946"/>
    </source>
</evidence>
<keyword evidence="6 11" id="KW-0547">Nucleotide-binding</keyword>
<evidence type="ECO:0000256" key="11">
    <source>
        <dbReference type="PIRNR" id="PIRNR001563"/>
    </source>
</evidence>
<comment type="similarity">
    <text evidence="2 11">Belongs to the folylpolyglutamate synthase family.</text>
</comment>
<keyword evidence="5" id="KW-0479">Metal-binding</keyword>
<dbReference type="GO" id="GO:0005737">
    <property type="term" value="C:cytoplasm"/>
    <property type="evidence" value="ECO:0007669"/>
    <property type="project" value="TreeGrafter"/>
</dbReference>
<dbReference type="GO" id="GO:0008841">
    <property type="term" value="F:dihydrofolate synthase activity"/>
    <property type="evidence" value="ECO:0007669"/>
    <property type="project" value="TreeGrafter"/>
</dbReference>
<evidence type="ECO:0000313" key="14">
    <source>
        <dbReference type="EMBL" id="ASS37957.1"/>
    </source>
</evidence>
<evidence type="ECO:0000256" key="6">
    <source>
        <dbReference type="ARBA" id="ARBA00022741"/>
    </source>
</evidence>
<name>A0A223ASM5_9FIRM</name>
<evidence type="ECO:0000259" key="12">
    <source>
        <dbReference type="Pfam" id="PF02875"/>
    </source>
</evidence>
<dbReference type="EMBL" id="CP016199">
    <property type="protein sequence ID" value="ASS37957.1"/>
    <property type="molecule type" value="Genomic_DNA"/>
</dbReference>
<dbReference type="OrthoDB" id="9809356at2"/>